<dbReference type="Proteomes" id="UP000235584">
    <property type="component" value="Chromosome"/>
</dbReference>
<keyword evidence="1" id="KW-0677">Repeat</keyword>
<evidence type="ECO:0000313" key="4">
    <source>
        <dbReference type="Proteomes" id="UP000235584"/>
    </source>
</evidence>
<dbReference type="InterPro" id="IPR051210">
    <property type="entry name" value="Ub_ligase/GEF_domain"/>
</dbReference>
<reference evidence="3 4" key="1">
    <citation type="submission" date="2018-01" db="EMBL/GenBank/DDBJ databases">
        <title>Complete genome sequence of Bacteriovorax stolpii DSM12778.</title>
        <authorList>
            <person name="Tang B."/>
            <person name="Chang J."/>
        </authorList>
    </citation>
    <scope>NUCLEOTIDE SEQUENCE [LARGE SCALE GENOMIC DNA]</scope>
    <source>
        <strain evidence="3 4">DSM 12778</strain>
    </source>
</reference>
<dbReference type="PRINTS" id="PR00633">
    <property type="entry name" value="RCCNDNSATION"/>
</dbReference>
<dbReference type="EMBL" id="CP025704">
    <property type="protein sequence ID" value="AUN98454.1"/>
    <property type="molecule type" value="Genomic_DNA"/>
</dbReference>
<dbReference type="InterPro" id="IPR058923">
    <property type="entry name" value="RCC1-like_dom"/>
</dbReference>
<dbReference type="InterPro" id="IPR000408">
    <property type="entry name" value="Reg_chr_condens"/>
</dbReference>
<dbReference type="RefSeq" id="WP_102243745.1">
    <property type="nucleotide sequence ID" value="NZ_CP025704.1"/>
</dbReference>
<evidence type="ECO:0000313" key="3">
    <source>
        <dbReference type="EMBL" id="AUN98454.1"/>
    </source>
</evidence>
<feature type="domain" description="RCC1-like" evidence="2">
    <location>
        <begin position="214"/>
        <end position="531"/>
    </location>
</feature>
<accession>A0A2K9NUL6</accession>
<evidence type="ECO:0000259" key="2">
    <source>
        <dbReference type="Pfam" id="PF25390"/>
    </source>
</evidence>
<dbReference type="InterPro" id="IPR011004">
    <property type="entry name" value="Trimer_LpxA-like_sf"/>
</dbReference>
<sequence>MMKKIVFLILYFLSLQAYGMDVYCNGAPTLPHPNGGGNVALTAMVDSTAIVGPNASVCEYATVLGASQVNDSARVYGNARISNGAIISGLAEVFGNAIVSSGDSAQIVKIAGSAKVYGNAIILDNANVRSVAKVYDNARVSMNAVIDEDSQVFGSATITGTAVIKGTSRISGTAYIGLNIIASGSTYICVIAGYPSNTILNNVLNCPGGSSLESTSQLVAGGNHTCILLANGRMRCWGHNNSGQLGINGNTNVGNNQPPKSYPYVALGVSKIAAGLSHTCSIINGLARCWGLNSSGQLGNGTLVNTNTPGVAIDLSGEIIVQIAAGNAHTCALTNNGKIRCWGDNTYGQLGYANMTTLKLPGDYLDMAGTGAGSGVVTQIVAGSFHTCALLNTMEVRCWGRAVEGQLGRGNIDNVGDDESPGSVDIVKFDLSTNHKAIQISAGANHTCVLNTNGNVRCWGLNNVGQLGQGYTVNIGDDEEPSFIDDVNLGGSKVVSLSSGISNHTCAVLASGKFYCWGGNSNGPLGYGNTVNVGDDEIPYDVKEVIVGDTAIQIMTGASHSCALFSTKGVRCWGLGSDGQLGYGNTTTITSPGGNVPSQFVKHEKKWRKNEN</sequence>
<keyword evidence="4" id="KW-1185">Reference proteome</keyword>
<dbReference type="Pfam" id="PF18836">
    <property type="entry name" value="B_solenoid_ydck"/>
    <property type="match status" value="1"/>
</dbReference>
<name>A0A2K9NUL6_BACTC</name>
<organism evidence="3 4">
    <name type="scientific">Bacteriovorax stolpii</name>
    <name type="common">Bdellovibrio stolpii</name>
    <dbReference type="NCBI Taxonomy" id="960"/>
    <lineage>
        <taxon>Bacteria</taxon>
        <taxon>Pseudomonadati</taxon>
        <taxon>Bdellovibrionota</taxon>
        <taxon>Bacteriovoracia</taxon>
        <taxon>Bacteriovoracales</taxon>
        <taxon>Bacteriovoracaceae</taxon>
        <taxon>Bacteriovorax</taxon>
    </lineage>
</organism>
<dbReference type="AlphaFoldDB" id="A0A2K9NUL6"/>
<dbReference type="SUPFAM" id="SSF50985">
    <property type="entry name" value="RCC1/BLIP-II"/>
    <property type="match status" value="2"/>
</dbReference>
<protein>
    <recommendedName>
        <fullName evidence="2">RCC1-like domain-containing protein</fullName>
    </recommendedName>
</protein>
<dbReference type="Gene3D" id="2.130.10.30">
    <property type="entry name" value="Regulator of chromosome condensation 1/beta-lactamase-inhibitor protein II"/>
    <property type="match status" value="2"/>
</dbReference>
<dbReference type="Gene3D" id="2.160.10.10">
    <property type="entry name" value="Hexapeptide repeat proteins"/>
    <property type="match status" value="1"/>
</dbReference>
<proteinExistence type="predicted"/>
<dbReference type="PANTHER" id="PTHR22870:SF408">
    <property type="entry name" value="OS09G0560450 PROTEIN"/>
    <property type="match status" value="1"/>
</dbReference>
<dbReference type="InterPro" id="IPR040831">
    <property type="entry name" value="B_solenoid_ydck_rpt"/>
</dbReference>
<dbReference type="InterPro" id="IPR009091">
    <property type="entry name" value="RCC1/BLIP-II"/>
</dbReference>
<dbReference type="Pfam" id="PF25390">
    <property type="entry name" value="WD40_RLD"/>
    <property type="match status" value="1"/>
</dbReference>
<dbReference type="PANTHER" id="PTHR22870">
    <property type="entry name" value="REGULATOR OF CHROMOSOME CONDENSATION"/>
    <property type="match status" value="1"/>
</dbReference>
<dbReference type="PROSITE" id="PS50012">
    <property type="entry name" value="RCC1_3"/>
    <property type="match status" value="6"/>
</dbReference>
<dbReference type="SUPFAM" id="SSF51161">
    <property type="entry name" value="Trimeric LpxA-like enzymes"/>
    <property type="match status" value="1"/>
</dbReference>
<dbReference type="Pfam" id="PF13540">
    <property type="entry name" value="RCC1_2"/>
    <property type="match status" value="1"/>
</dbReference>
<evidence type="ECO:0000256" key="1">
    <source>
        <dbReference type="ARBA" id="ARBA00022737"/>
    </source>
</evidence>
<gene>
    <name evidence="3" type="ORF">C0V70_10125</name>
</gene>
<dbReference type="KEGG" id="bsto:C0V70_10125"/>